<keyword evidence="1" id="KW-0472">Membrane</keyword>
<organism evidence="2 3">
    <name type="scientific">Skeletonema marinoi</name>
    <dbReference type="NCBI Taxonomy" id="267567"/>
    <lineage>
        <taxon>Eukaryota</taxon>
        <taxon>Sar</taxon>
        <taxon>Stramenopiles</taxon>
        <taxon>Ochrophyta</taxon>
        <taxon>Bacillariophyta</taxon>
        <taxon>Coscinodiscophyceae</taxon>
        <taxon>Thalassiosirophycidae</taxon>
        <taxon>Thalassiosirales</taxon>
        <taxon>Skeletonemataceae</taxon>
        <taxon>Skeletonema</taxon>
        <taxon>Skeletonema marinoi-dohrnii complex</taxon>
    </lineage>
</organism>
<dbReference type="AlphaFoldDB" id="A0AAD9DCT0"/>
<evidence type="ECO:0000313" key="3">
    <source>
        <dbReference type="Proteomes" id="UP001224775"/>
    </source>
</evidence>
<accession>A0AAD9DCT0</accession>
<evidence type="ECO:0000256" key="1">
    <source>
        <dbReference type="SAM" id="Phobius"/>
    </source>
</evidence>
<evidence type="ECO:0000313" key="2">
    <source>
        <dbReference type="EMBL" id="KAK1740985.1"/>
    </source>
</evidence>
<gene>
    <name evidence="2" type="ORF">QTG54_008237</name>
</gene>
<feature type="non-terminal residue" evidence="2">
    <location>
        <position position="1"/>
    </location>
</feature>
<dbReference type="Proteomes" id="UP001224775">
    <property type="component" value="Unassembled WGS sequence"/>
</dbReference>
<name>A0AAD9DCT0_9STRA</name>
<proteinExistence type="predicted"/>
<dbReference type="EMBL" id="JATAAI010000014">
    <property type="protein sequence ID" value="KAK1740985.1"/>
    <property type="molecule type" value="Genomic_DNA"/>
</dbReference>
<feature type="transmembrane region" description="Helical" evidence="1">
    <location>
        <begin position="32"/>
        <end position="55"/>
    </location>
</feature>
<keyword evidence="1" id="KW-1133">Transmembrane helix</keyword>
<sequence>RSSKNAPVTSAVKGERQRLNYHSHKTKQNKTFLHRLCVILSALAPFVCFQFYLLYKLTNGKEDATERIAYQLGSSPGYEIVTTNYGWTTTASKNFTRRILSGEFFRAVLSHPNYNKSAWQDLEEHPDPTRKLAIFLDVDTCLENNYPTYVSRKWWFNVEKDHPARGDFKSHILESCQYIKRAAQSPALLANPDSKLVLIDCSGSRRFHLVRVCKKEFEEIYSHQHQIVVAYMSIARKEALEVDVGLPPPAIKPINLTSEEVISVNECRERNYVFSFQGNPGHGRDQLVGLKGEDDVYINVVSRKNTWAILLLEEMTP</sequence>
<protein>
    <submittedName>
        <fullName evidence="2">Uncharacterized protein</fullName>
    </submittedName>
</protein>
<keyword evidence="3" id="KW-1185">Reference proteome</keyword>
<comment type="caution">
    <text evidence="2">The sequence shown here is derived from an EMBL/GenBank/DDBJ whole genome shotgun (WGS) entry which is preliminary data.</text>
</comment>
<keyword evidence="1" id="KW-0812">Transmembrane</keyword>
<reference evidence="2" key="1">
    <citation type="submission" date="2023-06" db="EMBL/GenBank/DDBJ databases">
        <title>Survivors Of The Sea: Transcriptome response of Skeletonema marinoi to long-term dormancy.</title>
        <authorList>
            <person name="Pinder M.I.M."/>
            <person name="Kourtchenko O."/>
            <person name="Robertson E.K."/>
            <person name="Larsson T."/>
            <person name="Maumus F."/>
            <person name="Osuna-Cruz C.M."/>
            <person name="Vancaester E."/>
            <person name="Stenow R."/>
            <person name="Vandepoele K."/>
            <person name="Ploug H."/>
            <person name="Bruchert V."/>
            <person name="Godhe A."/>
            <person name="Topel M."/>
        </authorList>
    </citation>
    <scope>NUCLEOTIDE SEQUENCE</scope>
    <source>
        <strain evidence="2">R05AC</strain>
    </source>
</reference>